<feature type="transmembrane region" description="Helical" evidence="1">
    <location>
        <begin position="150"/>
        <end position="170"/>
    </location>
</feature>
<evidence type="ECO:0000313" key="3">
    <source>
        <dbReference type="EMBL" id="BCS86935.1"/>
    </source>
</evidence>
<dbReference type="SUPFAM" id="SSF103481">
    <property type="entry name" value="Multidrug resistance efflux transporter EmrE"/>
    <property type="match status" value="2"/>
</dbReference>
<proteinExistence type="predicted"/>
<feature type="transmembrane region" description="Helical" evidence="1">
    <location>
        <begin position="31"/>
        <end position="51"/>
    </location>
</feature>
<dbReference type="RefSeq" id="WP_229592657.1">
    <property type="nucleotide sequence ID" value="NZ_AP024485.1"/>
</dbReference>
<feature type="domain" description="EamA" evidence="2">
    <location>
        <begin position="151"/>
        <end position="280"/>
    </location>
</feature>
<evidence type="ECO:0000313" key="4">
    <source>
        <dbReference type="Proteomes" id="UP001053296"/>
    </source>
</evidence>
<feature type="transmembrane region" description="Helical" evidence="1">
    <location>
        <begin position="240"/>
        <end position="257"/>
    </location>
</feature>
<keyword evidence="1" id="KW-1133">Transmembrane helix</keyword>
<keyword evidence="1" id="KW-0812">Transmembrane</keyword>
<feature type="transmembrane region" description="Helical" evidence="1">
    <location>
        <begin position="182"/>
        <end position="201"/>
    </location>
</feature>
<keyword evidence="4" id="KW-1185">Reference proteome</keyword>
<organism evidence="3 4">
    <name type="scientific">Pseudodesulfovibrio sediminis</name>
    <dbReference type="NCBI Taxonomy" id="2810563"/>
    <lineage>
        <taxon>Bacteria</taxon>
        <taxon>Pseudomonadati</taxon>
        <taxon>Thermodesulfobacteriota</taxon>
        <taxon>Desulfovibrionia</taxon>
        <taxon>Desulfovibrionales</taxon>
        <taxon>Desulfovibrionaceae</taxon>
    </lineage>
</organism>
<feature type="transmembrane region" description="Helical" evidence="1">
    <location>
        <begin position="5"/>
        <end position="25"/>
    </location>
</feature>
<dbReference type="PANTHER" id="PTHR22911:SF79">
    <property type="entry name" value="MOBA-LIKE NTP TRANSFERASE DOMAIN-CONTAINING PROTEIN"/>
    <property type="match status" value="1"/>
</dbReference>
<dbReference type="Gene3D" id="1.10.3730.20">
    <property type="match status" value="2"/>
</dbReference>
<feature type="transmembrane region" description="Helical" evidence="1">
    <location>
        <begin position="63"/>
        <end position="84"/>
    </location>
</feature>
<keyword evidence="1" id="KW-0472">Membrane</keyword>
<gene>
    <name evidence="3" type="ORF">PSDVSF_01770</name>
</gene>
<feature type="transmembrane region" description="Helical" evidence="1">
    <location>
        <begin position="263"/>
        <end position="281"/>
    </location>
</feature>
<accession>A0ABM7P2E8</accession>
<evidence type="ECO:0000256" key="1">
    <source>
        <dbReference type="SAM" id="Phobius"/>
    </source>
</evidence>
<reference evidence="3" key="1">
    <citation type="journal article" date="2022" name="Arch. Microbiol.">
        <title>Pseudodesulfovibrio sediminis sp. nov., a mesophilic and neutrophilic sulfate-reducing bacterium isolated from sediment of a brackish lake.</title>
        <authorList>
            <person name="Takahashi A."/>
            <person name="Kojima H."/>
            <person name="Watanabe M."/>
            <person name="Fukui M."/>
        </authorList>
    </citation>
    <scope>NUCLEOTIDE SEQUENCE</scope>
    <source>
        <strain evidence="3">SF6</strain>
    </source>
</reference>
<feature type="domain" description="EamA" evidence="2">
    <location>
        <begin position="2"/>
        <end position="135"/>
    </location>
</feature>
<protein>
    <submittedName>
        <fullName evidence="3">Membrane protein</fullName>
    </submittedName>
</protein>
<evidence type="ECO:0000259" key="2">
    <source>
        <dbReference type="Pfam" id="PF00892"/>
    </source>
</evidence>
<sequence>MAGFIYVLAAALMWGVIGIFTNFILADGVGALEIAFWRASFAWIFFFTHASATKQVRVHRADLPALLAFGFICVTLFYGVYQLAIRDIGMAMSAVLLYTAPAWVAFLSWIVLKEQMTIVKTLCVVMTILGVACISLGPKLLSGDTIELNLFGLAAGLISGFTYALYYIFGKKFLYRYATPTIFVYALPFGALLLLPFVDFAPKSLQTWMLLIGMALVTSYGAFSVYYAGLKRMDATHASVIATFEPVVAAISAYVVFGEKFSVIGYAGSTLILGAVLLVVLTGTRKKRIENAEG</sequence>
<dbReference type="Proteomes" id="UP001053296">
    <property type="component" value="Chromosome"/>
</dbReference>
<dbReference type="EMBL" id="AP024485">
    <property type="protein sequence ID" value="BCS86935.1"/>
    <property type="molecule type" value="Genomic_DNA"/>
</dbReference>
<feature type="transmembrane region" description="Helical" evidence="1">
    <location>
        <begin position="90"/>
        <end position="112"/>
    </location>
</feature>
<feature type="transmembrane region" description="Helical" evidence="1">
    <location>
        <begin position="119"/>
        <end position="138"/>
    </location>
</feature>
<dbReference type="InterPro" id="IPR000620">
    <property type="entry name" value="EamA_dom"/>
</dbReference>
<dbReference type="PANTHER" id="PTHR22911">
    <property type="entry name" value="ACYL-MALONYL CONDENSING ENZYME-RELATED"/>
    <property type="match status" value="1"/>
</dbReference>
<feature type="transmembrane region" description="Helical" evidence="1">
    <location>
        <begin position="207"/>
        <end position="228"/>
    </location>
</feature>
<dbReference type="Pfam" id="PF00892">
    <property type="entry name" value="EamA"/>
    <property type="match status" value="2"/>
</dbReference>
<dbReference type="InterPro" id="IPR037185">
    <property type="entry name" value="EmrE-like"/>
</dbReference>
<name>A0ABM7P2E8_9BACT</name>